<dbReference type="PANTHER" id="PTHR16500:SF3">
    <property type="entry name" value="BRCA2-INTERACTING TRANSCRIPTIONAL REPRESSOR EMSY"/>
    <property type="match status" value="1"/>
</dbReference>
<dbReference type="InterPro" id="IPR038538">
    <property type="entry name" value="MTERF_sf"/>
</dbReference>
<dbReference type="InterPro" id="IPR005491">
    <property type="entry name" value="ENT_dom"/>
</dbReference>
<gene>
    <name evidence="4" type="ORF">DEA37_0010403</name>
</gene>
<dbReference type="EMBL" id="QNGE01000948">
    <property type="protein sequence ID" value="KAA3678817.1"/>
    <property type="molecule type" value="Genomic_DNA"/>
</dbReference>
<evidence type="ECO:0000259" key="3">
    <source>
        <dbReference type="PROSITE" id="PS51138"/>
    </source>
</evidence>
<dbReference type="Gene3D" id="1.10.1240.40">
    <property type="entry name" value="ENT domain"/>
    <property type="match status" value="1"/>
</dbReference>
<evidence type="ECO:0000256" key="2">
    <source>
        <dbReference type="ARBA" id="ARBA00023242"/>
    </source>
</evidence>
<dbReference type="Pfam" id="PF03735">
    <property type="entry name" value="ENT"/>
    <property type="match status" value="1"/>
</dbReference>
<dbReference type="Gene3D" id="1.25.70.10">
    <property type="entry name" value="Transcription termination factor 3, mitochondrial"/>
    <property type="match status" value="1"/>
</dbReference>
<dbReference type="InterPro" id="IPR036142">
    <property type="entry name" value="ENT_dom-like_sf"/>
</dbReference>
<dbReference type="PROSITE" id="PS51138">
    <property type="entry name" value="ENT"/>
    <property type="match status" value="1"/>
</dbReference>
<dbReference type="PANTHER" id="PTHR16500">
    <property type="entry name" value="BRCA2-INTERACTING TRANSCRIPTIONAL REPRESSOR EMSY"/>
    <property type="match status" value="1"/>
</dbReference>
<dbReference type="InterPro" id="IPR033482">
    <property type="entry name" value="EMSY"/>
</dbReference>
<keyword evidence="5" id="KW-1185">Reference proteome</keyword>
<evidence type="ECO:0000256" key="1">
    <source>
        <dbReference type="ARBA" id="ARBA00004123"/>
    </source>
</evidence>
<dbReference type="GO" id="GO:0006355">
    <property type="term" value="P:regulation of DNA-templated transcription"/>
    <property type="evidence" value="ECO:0007669"/>
    <property type="project" value="InterPro"/>
</dbReference>
<accession>A0A5J4NT08</accession>
<dbReference type="SMART" id="SM01191">
    <property type="entry name" value="ENT"/>
    <property type="match status" value="1"/>
</dbReference>
<dbReference type="Proteomes" id="UP000324629">
    <property type="component" value="Unassembled WGS sequence"/>
</dbReference>
<reference evidence="4 5" key="1">
    <citation type="journal article" date="2019" name="Gigascience">
        <title>Whole-genome sequence of the oriental lung fluke Paragonimus westermani.</title>
        <authorList>
            <person name="Oey H."/>
            <person name="Zakrzewski M."/>
            <person name="Narain K."/>
            <person name="Devi K.R."/>
            <person name="Agatsuma T."/>
            <person name="Nawaratna S."/>
            <person name="Gobert G.N."/>
            <person name="Jones M.K."/>
            <person name="Ragan M.A."/>
            <person name="McManus D.P."/>
            <person name="Krause L."/>
        </authorList>
    </citation>
    <scope>NUCLEOTIDE SEQUENCE [LARGE SCALE GENOMIC DNA]</scope>
    <source>
        <strain evidence="4 5">IND2009</strain>
    </source>
</reference>
<evidence type="ECO:0000313" key="5">
    <source>
        <dbReference type="Proteomes" id="UP000324629"/>
    </source>
</evidence>
<sequence>MAQFKVQQNDLTKFWPMLLDYSRRECYQLLRRLELEAYGKLVSVFRAQGVLTSEKRRFLHKLQRFLSVSSDRHKAEVRRALNDEELATISETICGKEVTEEWILEGKRVAPILHRPSPVTAYLKDANTASYEQLSQNCSLPPPCETISSRKPADSLRKDRRLFNMLSLKKHEHPVKVPMADKSTETSRSLYSSPLLVELDSMEKNQVSVPRAEYEITCETESAMTVFTSTTMENGHAQSSAQSTAFSDASVRTQKEPYGSQYLGHLHNHYGDTDSQQSHQDSSTHLTLDNAVSTGKLHELVHSSVVKSAVNPMAIYSSQSPRKRTVSANLIGEVPTTSSTLLNLVHAPTSFPVTMGRRVVTPHSLPTSINTPEVQFVIAAGSVNPAMSYAARLAQPSMHKAHSPISTKTALHCSNVLTATGVSHSPTRSQSQLVLQMCNRSASEPARVSDTSASTYQRMPSNSATSLFVPTRPTPSPISRTYSHTTAPQQVNHFKTPTVEARVQPVSRTIMRTSTSDASEIRSFSNTANPTISIVQSFQGVPNSSSRLHGASTVVLPHVDSPSRLAVGNSLLAKNTIPLATLPTNQLLSGAATNADSTTPSSKRLVCSTSTLLMPPSSNTSSTNSNNVVVFQRAPGRKQPSSTIKLSSMPVGLATCITSTSVATVTTSTSGLIGNRPIRILGLPATLIASTATADPLFTRPSSALPACPVSLPSTPSESDETAPPTEDFIPALLHRASSLRASLDVDLDADEAGLQEFPSTHHTSGSLQSSTVVSAGQPDGTEFENDNGLPIVPRSELIESSNVYASPSVCKLANSPVDDNFNCAATISDLVTPLLSLAADLVHCAASDEAEPQALSVHFSGYVHTVDRLRTIRRWLACTPDLSTHGSELEQTLGDMLTILTNFFDALLLVLYKNDCPSIHWQTCTPDTQSATLLVLSVTLQCLSNLLSAVRTLDTSPPILSVRALLAVLLSGSRMNLLLDYGPEHPFFLLHAQQLDRLNTYTSLLLYFILLYFDSSQTELDQTGLDLVYCKLMIRTQLFTSICRCATDVIELPDNTSLLQAKRLHYQLLLCRLAELFVDFEVSKPSQVNSSCSSPISLDDLLAATGLVLLRQHDHIPSSFGTATGRGYERTVPQTVRPCLLFWRIFQSVCPNIGALADNILSFLDTVYATWSEKMKSFLTEPVTDCCAPLNQRYIHEHMASFGVSRLVPWYVRSRATPLFPSFVERRSGFLQIHIDRPSGEPNRISKASFSINDLLNHHFSDKKLQTRLDELLILADSESQLGRWLKDSKSHSPIDSKDRLNRYLIGPLGQQLNLTVVAAVKLLRFVCSTTDEFMSSGSLGGRLSYPAQFRLELLNPNRILVDLFDPLSHVGVRHPHKLLAACPELLLSSATRVESLNSSHETVFTQALDELRSLLPRNDLISLLNRFPGVLVRSKQELREMHTYLTEQMGLQSTESVRATQMRTHRHFLRHATGLRLASCPAWCLPLAHVRARHSMAVLAGCWPPVKSSSAERKVSADQLLTGLLTCPNAKVPFWLGMDSDQRTSSAMSKPIVLSPLDVDVFQFIFSRTLVGGDDFSNGTEYSSVKERT</sequence>
<feature type="domain" description="ENT" evidence="3">
    <location>
        <begin position="26"/>
        <end position="110"/>
    </location>
</feature>
<dbReference type="GO" id="GO:0005654">
    <property type="term" value="C:nucleoplasm"/>
    <property type="evidence" value="ECO:0007669"/>
    <property type="project" value="TreeGrafter"/>
</dbReference>
<protein>
    <recommendedName>
        <fullName evidence="3">ENT domain-containing protein</fullName>
    </recommendedName>
</protein>
<evidence type="ECO:0000313" key="4">
    <source>
        <dbReference type="EMBL" id="KAA3678817.1"/>
    </source>
</evidence>
<organism evidence="4 5">
    <name type="scientific">Paragonimus westermani</name>
    <dbReference type="NCBI Taxonomy" id="34504"/>
    <lineage>
        <taxon>Eukaryota</taxon>
        <taxon>Metazoa</taxon>
        <taxon>Spiralia</taxon>
        <taxon>Lophotrochozoa</taxon>
        <taxon>Platyhelminthes</taxon>
        <taxon>Trematoda</taxon>
        <taxon>Digenea</taxon>
        <taxon>Plagiorchiida</taxon>
        <taxon>Troglotremata</taxon>
        <taxon>Troglotrematidae</taxon>
        <taxon>Paragonimus</taxon>
    </lineage>
</organism>
<comment type="caution">
    <text evidence="4">The sequence shown here is derived from an EMBL/GenBank/DDBJ whole genome shotgun (WGS) entry which is preliminary data.</text>
</comment>
<proteinExistence type="predicted"/>
<dbReference type="SUPFAM" id="SSF158639">
    <property type="entry name" value="ENT-like"/>
    <property type="match status" value="1"/>
</dbReference>
<keyword evidence="2" id="KW-0539">Nucleus</keyword>
<comment type="subcellular location">
    <subcellularLocation>
        <location evidence="1">Nucleus</location>
    </subcellularLocation>
</comment>
<name>A0A5J4NT08_9TREM</name>